<protein>
    <recommendedName>
        <fullName evidence="2">SH3b domain-containing protein</fullName>
    </recommendedName>
</protein>
<dbReference type="PROSITE" id="PS51781">
    <property type="entry name" value="SH3B"/>
    <property type="match status" value="1"/>
</dbReference>
<proteinExistence type="predicted"/>
<feature type="domain" description="SH3b" evidence="2">
    <location>
        <begin position="17"/>
        <end position="82"/>
    </location>
</feature>
<dbReference type="RefSeq" id="WP_069912614.1">
    <property type="nucleotide sequence ID" value="NZ_LAJE02000401.1"/>
</dbReference>
<dbReference type="EMBL" id="LAJE02000401">
    <property type="protein sequence ID" value="OEO28038.1"/>
    <property type="molecule type" value="Genomic_DNA"/>
</dbReference>
<accession>A0A1E5XHG4</accession>
<dbReference type="Pfam" id="PF08239">
    <property type="entry name" value="SH3_3"/>
    <property type="match status" value="1"/>
</dbReference>
<dbReference type="Gene3D" id="2.30.30.40">
    <property type="entry name" value="SH3 Domains"/>
    <property type="match status" value="1"/>
</dbReference>
<feature type="chain" id="PRO_5009190209" description="SH3b domain-containing protein" evidence="1">
    <location>
        <begin position="23"/>
        <end position="211"/>
    </location>
</feature>
<dbReference type="AlphaFoldDB" id="A0A1E5XHG4"/>
<dbReference type="InterPro" id="IPR003646">
    <property type="entry name" value="SH3-like_bac-type"/>
</dbReference>
<evidence type="ECO:0000259" key="2">
    <source>
        <dbReference type="PROSITE" id="PS51781"/>
    </source>
</evidence>
<gene>
    <name evidence="3" type="ORF">VW23_006480</name>
</gene>
<sequence>MKLPPLFGSALLVGLLSTGAIAAEAVSGANVRSGPGASFGVVDTLAAGEGVTVTQCAANGWCLIDHSGPDGWVSAKLLADNGNAADYYNAPDGGVRVARNVDDDDGYPRLIGRAPDVNVRFGFGFGDGLFGFRDGLMMGRPGRDRGDVVCLVTFFSRDDVAAGRDADVQRAQILSRRVAERNDGPNDRRAIFDYGSERETIRTCRYLDRLN</sequence>
<dbReference type="SMART" id="SM00287">
    <property type="entry name" value="SH3b"/>
    <property type="match status" value="1"/>
</dbReference>
<name>A0A1E5XHG4_9HYPH</name>
<dbReference type="Proteomes" id="UP000095463">
    <property type="component" value="Unassembled WGS sequence"/>
</dbReference>
<evidence type="ECO:0000313" key="3">
    <source>
        <dbReference type="EMBL" id="OEO28038.1"/>
    </source>
</evidence>
<comment type="caution">
    <text evidence="3">The sequence shown here is derived from an EMBL/GenBank/DDBJ whole genome shotgun (WGS) entry which is preliminary data.</text>
</comment>
<reference evidence="3 4" key="1">
    <citation type="journal article" date="2015" name="Genome Announc.">
        <title>Genome Assemblies of Three Soil-Associated Devosia species: D. insulae, D. limi, and D. soli.</title>
        <authorList>
            <person name="Hassan Y.I."/>
            <person name="Lepp D."/>
            <person name="Zhou T."/>
        </authorList>
    </citation>
    <scope>NUCLEOTIDE SEQUENCE [LARGE SCALE GENOMIC DNA]</scope>
    <source>
        <strain evidence="3 4">DS-56</strain>
    </source>
</reference>
<keyword evidence="4" id="KW-1185">Reference proteome</keyword>
<evidence type="ECO:0000256" key="1">
    <source>
        <dbReference type="SAM" id="SignalP"/>
    </source>
</evidence>
<dbReference type="OrthoDB" id="8457065at2"/>
<evidence type="ECO:0000313" key="4">
    <source>
        <dbReference type="Proteomes" id="UP000095463"/>
    </source>
</evidence>
<organism evidence="3 4">
    <name type="scientific">Devosia insulae DS-56</name>
    <dbReference type="NCBI Taxonomy" id="1116389"/>
    <lineage>
        <taxon>Bacteria</taxon>
        <taxon>Pseudomonadati</taxon>
        <taxon>Pseudomonadota</taxon>
        <taxon>Alphaproteobacteria</taxon>
        <taxon>Hyphomicrobiales</taxon>
        <taxon>Devosiaceae</taxon>
        <taxon>Devosia</taxon>
    </lineage>
</organism>
<keyword evidence="1" id="KW-0732">Signal</keyword>
<feature type="signal peptide" evidence="1">
    <location>
        <begin position="1"/>
        <end position="22"/>
    </location>
</feature>